<dbReference type="EMBL" id="GGEC01065092">
    <property type="protein sequence ID" value="MBX45576.1"/>
    <property type="molecule type" value="Transcribed_RNA"/>
</dbReference>
<sequence>MLHVVKFILYKTTWPRKRSAFFYSFC</sequence>
<accession>A0A2P2NSU2</accession>
<proteinExistence type="predicted"/>
<protein>
    <submittedName>
        <fullName evidence="1">Uncharacterized protein</fullName>
    </submittedName>
</protein>
<reference evidence="1" key="1">
    <citation type="submission" date="2018-02" db="EMBL/GenBank/DDBJ databases">
        <title>Rhizophora mucronata_Transcriptome.</title>
        <authorList>
            <person name="Meera S.P."/>
            <person name="Sreeshan A."/>
            <person name="Augustine A."/>
        </authorList>
    </citation>
    <scope>NUCLEOTIDE SEQUENCE</scope>
    <source>
        <tissue evidence="1">Leaf</tissue>
    </source>
</reference>
<name>A0A2P2NSU2_RHIMU</name>
<evidence type="ECO:0000313" key="1">
    <source>
        <dbReference type="EMBL" id="MBX45576.1"/>
    </source>
</evidence>
<dbReference type="AlphaFoldDB" id="A0A2P2NSU2"/>
<organism evidence="1">
    <name type="scientific">Rhizophora mucronata</name>
    <name type="common">Asiatic mangrove</name>
    <dbReference type="NCBI Taxonomy" id="61149"/>
    <lineage>
        <taxon>Eukaryota</taxon>
        <taxon>Viridiplantae</taxon>
        <taxon>Streptophyta</taxon>
        <taxon>Embryophyta</taxon>
        <taxon>Tracheophyta</taxon>
        <taxon>Spermatophyta</taxon>
        <taxon>Magnoliopsida</taxon>
        <taxon>eudicotyledons</taxon>
        <taxon>Gunneridae</taxon>
        <taxon>Pentapetalae</taxon>
        <taxon>rosids</taxon>
        <taxon>fabids</taxon>
        <taxon>Malpighiales</taxon>
        <taxon>Rhizophoraceae</taxon>
        <taxon>Rhizophora</taxon>
    </lineage>
</organism>